<proteinExistence type="predicted"/>
<keyword evidence="6 8" id="KW-1133">Transmembrane helix</keyword>
<evidence type="ECO:0000256" key="6">
    <source>
        <dbReference type="ARBA" id="ARBA00022989"/>
    </source>
</evidence>
<dbReference type="InterPro" id="IPR001991">
    <property type="entry name" value="Na-dicarboxylate_symporter"/>
</dbReference>
<gene>
    <name evidence="9" type="ORF">CMC5_023030</name>
</gene>
<dbReference type="STRING" id="52.CMC5_023030"/>
<feature type="transmembrane region" description="Helical" evidence="8">
    <location>
        <begin position="103"/>
        <end position="123"/>
    </location>
</feature>
<dbReference type="Gene3D" id="1.10.3860.10">
    <property type="entry name" value="Sodium:dicarboxylate symporter"/>
    <property type="match status" value="1"/>
</dbReference>
<comment type="subcellular location">
    <subcellularLocation>
        <location evidence="1">Cell membrane</location>
        <topology evidence="1">Multi-pass membrane protein</topology>
    </subcellularLocation>
</comment>
<feature type="transmembrane region" description="Helical" evidence="8">
    <location>
        <begin position="244"/>
        <end position="269"/>
    </location>
</feature>
<feature type="transmembrane region" description="Helical" evidence="8">
    <location>
        <begin position="347"/>
        <end position="366"/>
    </location>
</feature>
<reference evidence="9 10" key="1">
    <citation type="submission" date="2015-07" db="EMBL/GenBank/DDBJ databases">
        <title>Genome analysis of myxobacterium Chondromyces crocatus Cm c5 reveals a high potential for natural compound synthesis and the genetic basis for the loss of fruiting body formation.</title>
        <authorList>
            <person name="Zaburannyi N."/>
            <person name="Bunk B."/>
            <person name="Maier J."/>
            <person name="Overmann J."/>
            <person name="Mueller R."/>
        </authorList>
    </citation>
    <scope>NUCLEOTIDE SEQUENCE [LARGE SCALE GENOMIC DNA]</scope>
    <source>
        <strain evidence="9 10">Cm c5</strain>
    </source>
</reference>
<dbReference type="PANTHER" id="PTHR42865">
    <property type="entry name" value="PROTON/GLUTAMATE-ASPARTATE SYMPORTER"/>
    <property type="match status" value="1"/>
</dbReference>
<dbReference type="AlphaFoldDB" id="A0A0K1EBC4"/>
<protein>
    <submittedName>
        <fullName evidence="9">Sodium:dicarboxylate symporter</fullName>
    </submittedName>
</protein>
<dbReference type="EMBL" id="CP012159">
    <property type="protein sequence ID" value="AKT38160.1"/>
    <property type="molecule type" value="Genomic_DNA"/>
</dbReference>
<feature type="transmembrane region" description="Helical" evidence="8">
    <location>
        <begin position="217"/>
        <end position="238"/>
    </location>
</feature>
<dbReference type="Pfam" id="PF00375">
    <property type="entry name" value="SDF"/>
    <property type="match status" value="1"/>
</dbReference>
<keyword evidence="5" id="KW-0769">Symport</keyword>
<dbReference type="InterPro" id="IPR018107">
    <property type="entry name" value="Na-dicarboxylate_symporter_CS"/>
</dbReference>
<organism evidence="9 10">
    <name type="scientific">Chondromyces crocatus</name>
    <dbReference type="NCBI Taxonomy" id="52"/>
    <lineage>
        <taxon>Bacteria</taxon>
        <taxon>Pseudomonadati</taxon>
        <taxon>Myxococcota</taxon>
        <taxon>Polyangia</taxon>
        <taxon>Polyangiales</taxon>
        <taxon>Polyangiaceae</taxon>
        <taxon>Chondromyces</taxon>
    </lineage>
</organism>
<keyword evidence="2" id="KW-0813">Transport</keyword>
<evidence type="ECO:0000313" key="10">
    <source>
        <dbReference type="Proteomes" id="UP000067626"/>
    </source>
</evidence>
<dbReference type="Proteomes" id="UP000067626">
    <property type="component" value="Chromosome"/>
</dbReference>
<dbReference type="PROSITE" id="PS00713">
    <property type="entry name" value="NA_DICARBOXYL_SYMP_1"/>
    <property type="match status" value="1"/>
</dbReference>
<accession>A0A0K1EBC4</accession>
<evidence type="ECO:0000256" key="7">
    <source>
        <dbReference type="ARBA" id="ARBA00023136"/>
    </source>
</evidence>
<feature type="transmembrane region" description="Helical" evidence="8">
    <location>
        <begin position="64"/>
        <end position="82"/>
    </location>
</feature>
<feature type="transmembrane region" description="Helical" evidence="8">
    <location>
        <begin position="163"/>
        <end position="186"/>
    </location>
</feature>
<keyword evidence="10" id="KW-1185">Reference proteome</keyword>
<evidence type="ECO:0000256" key="3">
    <source>
        <dbReference type="ARBA" id="ARBA00022475"/>
    </source>
</evidence>
<name>A0A0K1EBC4_CHOCO</name>
<dbReference type="RefSeq" id="WP_050430434.1">
    <property type="nucleotide sequence ID" value="NZ_CP012159.1"/>
</dbReference>
<keyword evidence="7 8" id="KW-0472">Membrane</keyword>
<evidence type="ECO:0000256" key="4">
    <source>
        <dbReference type="ARBA" id="ARBA00022692"/>
    </source>
</evidence>
<feature type="transmembrane region" description="Helical" evidence="8">
    <location>
        <begin position="372"/>
        <end position="397"/>
    </location>
</feature>
<dbReference type="GO" id="GO:0006835">
    <property type="term" value="P:dicarboxylic acid transport"/>
    <property type="evidence" value="ECO:0007669"/>
    <property type="project" value="TreeGrafter"/>
</dbReference>
<evidence type="ECO:0000256" key="8">
    <source>
        <dbReference type="SAM" id="Phobius"/>
    </source>
</evidence>
<dbReference type="KEGG" id="ccro:CMC5_023030"/>
<sequence>MALSPINRLYEQLSGLVEGKLWVRVLFGLFLGIGVGGLLGPSAEVVSPDVARMLTSWLALPGDLFIRMVQMIMIPLVVASIIQGIAGQGDRDQVARLGARVGLYFIATTVGSIVIGLAAALLLRPGRGASLSVVATSPATPASPTRAADVPALISGLLPTNPLASVLAGEMLSIVIFAIIVGAALVSMARERAEPVLSLMFSVQEICMTVTKWAMKLAPYAVFGLMARSISASGLAVIASLGLYILTVLASLAVIMAINAVLIGTLTSIKVRRFFHASKDALLLAFSTASSAAVMPLTMKTAEDKLKVPSEITRFVVPVGTILNMNGTAAYQAVATVFLAQVYGLNLTIPTLALILVTTVAASIGTPSAPGAGIIILASVLTSVGIPPDGISVILGVDHLLGMCRTSVNVAADLVACALFMGKKERTEGEAGETGATPEVASVG</sequence>
<keyword evidence="4 8" id="KW-0812">Transmembrane</keyword>
<dbReference type="GO" id="GO:0015293">
    <property type="term" value="F:symporter activity"/>
    <property type="evidence" value="ECO:0007669"/>
    <property type="project" value="UniProtKB-KW"/>
</dbReference>
<dbReference type="PANTHER" id="PTHR42865:SF7">
    <property type="entry name" value="PROTON_GLUTAMATE-ASPARTATE SYMPORTER"/>
    <property type="match status" value="1"/>
</dbReference>
<evidence type="ECO:0000313" key="9">
    <source>
        <dbReference type="EMBL" id="AKT38160.1"/>
    </source>
</evidence>
<evidence type="ECO:0000256" key="2">
    <source>
        <dbReference type="ARBA" id="ARBA00022448"/>
    </source>
</evidence>
<feature type="transmembrane region" description="Helical" evidence="8">
    <location>
        <begin position="21"/>
        <end position="40"/>
    </location>
</feature>
<dbReference type="GO" id="GO:0005886">
    <property type="term" value="C:plasma membrane"/>
    <property type="evidence" value="ECO:0007669"/>
    <property type="project" value="UniProtKB-SubCell"/>
</dbReference>
<evidence type="ECO:0000256" key="1">
    <source>
        <dbReference type="ARBA" id="ARBA00004651"/>
    </source>
</evidence>
<dbReference type="SUPFAM" id="SSF118215">
    <property type="entry name" value="Proton glutamate symport protein"/>
    <property type="match status" value="1"/>
</dbReference>
<keyword evidence="3" id="KW-1003">Cell membrane</keyword>
<dbReference type="PRINTS" id="PR00173">
    <property type="entry name" value="EDTRNSPORT"/>
</dbReference>
<evidence type="ECO:0000256" key="5">
    <source>
        <dbReference type="ARBA" id="ARBA00022847"/>
    </source>
</evidence>
<dbReference type="InterPro" id="IPR036458">
    <property type="entry name" value="Na:dicarbo_symporter_sf"/>
</dbReference>